<dbReference type="InterPro" id="IPR015020">
    <property type="entry name" value="Rv2525c-like_Glyco_Hydro-like"/>
</dbReference>
<dbReference type="RefSeq" id="WP_141971030.1">
    <property type="nucleotide sequence ID" value="NZ_VFPO01000001.1"/>
</dbReference>
<dbReference type="Proteomes" id="UP000316706">
    <property type="component" value="Unassembled WGS sequence"/>
</dbReference>
<evidence type="ECO:0000256" key="1">
    <source>
        <dbReference type="SAM" id="MobiDB-lite"/>
    </source>
</evidence>
<dbReference type="OrthoDB" id="5171321at2"/>
<feature type="domain" description="Rv2525c-like glycoside hydrolase-like" evidence="2">
    <location>
        <begin position="268"/>
        <end position="461"/>
    </location>
</feature>
<sequence>MRHAVLSGTVLAGAAVSVLAVLGAAPERPVSGRMAAPVRDTGEARGPGGVSAPRVVEYRGLRIPVPDGWEVHDLDRDPARCVRYDRHALYLGSPGPQPDCPARVVGRTEAVHVQPSADAPPADRRTVPAADLAELTIPRTVDGETRIDLREAGITITGVYGTDPGALERMLRGARLTGERPGASRTPGTSPPEPGSPVPSPFPPSPSPPSPSMASTPGPTPSVSSTPREGASQEGAADAEKSWVKGMGFDTCTAPSLAAMKAWRPSFKVTNIYMGGAARGCAQPNLTERWVREVRAMGYRILPTYVGLQAPCGSRSQKFTAKNAAAEGGKAAVDAARKARALGIPPGAPIYFDMEAYDSRKSACKAAVLRFVDNWVRRLKDEGYTPCLYSSAGSGVRDVGNATGIAKPEGIWYAHWDGKAQIYGDRYLPDSWWNPHRRIKQYRGDHNETHGGVTLNIDSNIADGLAY</sequence>
<dbReference type="SUPFAM" id="SSF51445">
    <property type="entry name" value="(Trans)glycosidases"/>
    <property type="match status" value="1"/>
</dbReference>
<dbReference type="AlphaFoldDB" id="A0A543II92"/>
<feature type="compositionally biased region" description="Low complexity" evidence="1">
    <location>
        <begin position="212"/>
        <end position="227"/>
    </location>
</feature>
<dbReference type="Pfam" id="PF08924">
    <property type="entry name" value="Rv2525c_GlyHyd-like"/>
    <property type="match status" value="1"/>
</dbReference>
<proteinExistence type="predicted"/>
<feature type="compositionally biased region" description="Pro residues" evidence="1">
    <location>
        <begin position="189"/>
        <end position="211"/>
    </location>
</feature>
<gene>
    <name evidence="3" type="ORF">FHX41_4009</name>
</gene>
<reference evidence="3 4" key="1">
    <citation type="submission" date="2019-06" db="EMBL/GenBank/DDBJ databases">
        <title>Sequencing the genomes of 1000 actinobacteria strains.</title>
        <authorList>
            <person name="Klenk H.-P."/>
        </authorList>
    </citation>
    <scope>NUCLEOTIDE SEQUENCE [LARGE SCALE GENOMIC DNA]</scope>
    <source>
        <strain evidence="3 4">DSM 45043</strain>
    </source>
</reference>
<dbReference type="EMBL" id="VFPO01000001">
    <property type="protein sequence ID" value="TQM70286.1"/>
    <property type="molecule type" value="Genomic_DNA"/>
</dbReference>
<name>A0A543II92_9ACTN</name>
<evidence type="ECO:0000313" key="4">
    <source>
        <dbReference type="Proteomes" id="UP000316706"/>
    </source>
</evidence>
<dbReference type="InterPro" id="IPR017853">
    <property type="entry name" value="GH"/>
</dbReference>
<comment type="caution">
    <text evidence="3">The sequence shown here is derived from an EMBL/GenBank/DDBJ whole genome shotgun (WGS) entry which is preliminary data.</text>
</comment>
<evidence type="ECO:0000259" key="2">
    <source>
        <dbReference type="Pfam" id="PF08924"/>
    </source>
</evidence>
<evidence type="ECO:0000313" key="3">
    <source>
        <dbReference type="EMBL" id="TQM70286.1"/>
    </source>
</evidence>
<protein>
    <submittedName>
        <fullName evidence="3">Uncharacterized protein DUF1906</fullName>
    </submittedName>
</protein>
<dbReference type="Gene3D" id="3.20.20.80">
    <property type="entry name" value="Glycosidases"/>
    <property type="match status" value="1"/>
</dbReference>
<organism evidence="3 4">
    <name type="scientific">Actinomadura hallensis</name>
    <dbReference type="NCBI Taxonomy" id="337895"/>
    <lineage>
        <taxon>Bacteria</taxon>
        <taxon>Bacillati</taxon>
        <taxon>Actinomycetota</taxon>
        <taxon>Actinomycetes</taxon>
        <taxon>Streptosporangiales</taxon>
        <taxon>Thermomonosporaceae</taxon>
        <taxon>Actinomadura</taxon>
    </lineage>
</organism>
<accession>A0A543II92</accession>
<keyword evidence="4" id="KW-1185">Reference proteome</keyword>
<feature type="region of interest" description="Disordered" evidence="1">
    <location>
        <begin position="177"/>
        <end position="239"/>
    </location>
</feature>